<dbReference type="OrthoDB" id="4822274at2"/>
<dbReference type="Gene3D" id="2.50.20.10">
    <property type="entry name" value="Lipoprotein localisation LolA/LolB/LppX"/>
    <property type="match status" value="1"/>
</dbReference>
<keyword evidence="3" id="KW-1185">Reference proteome</keyword>
<gene>
    <name evidence="2" type="ORF">FNH05_01300</name>
</gene>
<dbReference type="SUPFAM" id="SSF89392">
    <property type="entry name" value="Prokaryotic lipoproteins and lipoprotein localization factors"/>
    <property type="match status" value="1"/>
</dbReference>
<keyword evidence="1" id="KW-0732">Signal</keyword>
<keyword evidence="2" id="KW-0449">Lipoprotein</keyword>
<name>A0A558DMR1_9PSEU</name>
<dbReference type="RefSeq" id="WP_144585012.1">
    <property type="nucleotide sequence ID" value="NZ_VJWX01000005.1"/>
</dbReference>
<dbReference type="InterPro" id="IPR029046">
    <property type="entry name" value="LolA/LolB/LppX"/>
</dbReference>
<dbReference type="PANTHER" id="PTHR37507:SF2">
    <property type="entry name" value="SPORULATION PROTEIN YDCC"/>
    <property type="match status" value="1"/>
</dbReference>
<comment type="caution">
    <text evidence="2">The sequence shown here is derived from an EMBL/GenBank/DDBJ whole genome shotgun (WGS) entry which is preliminary data.</text>
</comment>
<proteinExistence type="predicted"/>
<sequence>MQPKTKALTAAVTGSALGIAGLAWLAMPATADPAPRLPAVSAEDLVQSVLSTRTPALDGTVKVDNNLGLPMSTLPGGTSLNIDAARVYNDGNGNDKLSLEQGNSDTTVVRNGDTVWLYTSKDNTATRITVPPEALRHPEAGKAAPNVPSDPAAIATQLLAQVRESSTVTVDGTARVAGRAAYELVLTPKPSERTLLREVRIAVDAEKRVPLRLSVLAYGTANPALEVGFSDIEFAAQPASEFQFTPPQGAKVVEQTPQSPERDKAIEDFKLVGDGWDTVITGKFRADALTPQQGKGHGGRQADPKALLDRLGKPVTGAFGSGHVIGTNVGTALITDDGRFAAGAVPEQVLIDALGAK</sequence>
<feature type="chain" id="PRO_5022099586" evidence="1">
    <location>
        <begin position="32"/>
        <end position="357"/>
    </location>
</feature>
<dbReference type="EMBL" id="VJWX01000005">
    <property type="protein sequence ID" value="TVT62305.1"/>
    <property type="molecule type" value="Genomic_DNA"/>
</dbReference>
<evidence type="ECO:0000256" key="1">
    <source>
        <dbReference type="SAM" id="SignalP"/>
    </source>
</evidence>
<dbReference type="PANTHER" id="PTHR37507">
    <property type="entry name" value="SPORULATION PROTEIN YDCC"/>
    <property type="match status" value="1"/>
</dbReference>
<evidence type="ECO:0000313" key="2">
    <source>
        <dbReference type="EMBL" id="TVT62305.1"/>
    </source>
</evidence>
<evidence type="ECO:0000313" key="3">
    <source>
        <dbReference type="Proteomes" id="UP000320011"/>
    </source>
</evidence>
<reference evidence="2 3" key="1">
    <citation type="submission" date="2019-07" db="EMBL/GenBank/DDBJ databases">
        <authorList>
            <person name="Duangmal K."/>
            <person name="Teo W.F.A."/>
        </authorList>
    </citation>
    <scope>NUCLEOTIDE SEQUENCE [LARGE SCALE GENOMIC DNA]</scope>
    <source>
        <strain evidence="2 3">TBRC 6029</strain>
    </source>
</reference>
<reference evidence="2 3" key="2">
    <citation type="submission" date="2019-08" db="EMBL/GenBank/DDBJ databases">
        <title>Amycolatopsis acidicola sp. nov., isolated from peat swamp forest soil.</title>
        <authorList>
            <person name="Srisuk N."/>
        </authorList>
    </citation>
    <scope>NUCLEOTIDE SEQUENCE [LARGE SCALE GENOMIC DNA]</scope>
    <source>
        <strain evidence="2 3">TBRC 6029</strain>
    </source>
</reference>
<accession>A0A558DMR1</accession>
<dbReference type="InterPro" id="IPR052944">
    <property type="entry name" value="Sporulation_related"/>
</dbReference>
<dbReference type="AlphaFoldDB" id="A0A558DMR1"/>
<protein>
    <submittedName>
        <fullName evidence="2">Outer membrane lipoprotein carrier protein LolA</fullName>
    </submittedName>
</protein>
<feature type="signal peptide" evidence="1">
    <location>
        <begin position="1"/>
        <end position="31"/>
    </location>
</feature>
<organism evidence="2 3">
    <name type="scientific">Amycolatopsis rhizosphaerae</name>
    <dbReference type="NCBI Taxonomy" id="2053003"/>
    <lineage>
        <taxon>Bacteria</taxon>
        <taxon>Bacillati</taxon>
        <taxon>Actinomycetota</taxon>
        <taxon>Actinomycetes</taxon>
        <taxon>Pseudonocardiales</taxon>
        <taxon>Pseudonocardiaceae</taxon>
        <taxon>Amycolatopsis</taxon>
    </lineage>
</organism>
<dbReference type="Proteomes" id="UP000320011">
    <property type="component" value="Unassembled WGS sequence"/>
</dbReference>